<dbReference type="Pfam" id="PF23359">
    <property type="entry name" value="Lsr2_DNA-bd"/>
    <property type="match status" value="1"/>
</dbReference>
<evidence type="ECO:0000313" key="4">
    <source>
        <dbReference type="EMBL" id="QMV84109.1"/>
    </source>
</evidence>
<protein>
    <submittedName>
        <fullName evidence="4">Lsr2 family protein</fullName>
    </submittedName>
</protein>
<dbReference type="Gene3D" id="4.10.320.10">
    <property type="entry name" value="E3-binding domain"/>
    <property type="match status" value="1"/>
</dbReference>
<dbReference type="InterPro" id="IPR024412">
    <property type="entry name" value="Lsr2_dim_dom"/>
</dbReference>
<dbReference type="GO" id="GO:0003677">
    <property type="term" value="F:DNA binding"/>
    <property type="evidence" value="ECO:0007669"/>
    <property type="project" value="UniProtKB-KW"/>
</dbReference>
<dbReference type="InterPro" id="IPR042261">
    <property type="entry name" value="Lsr2-like_dimerization"/>
</dbReference>
<feature type="domain" description="Lsr2 dimerization" evidence="2">
    <location>
        <begin position="1"/>
        <end position="60"/>
    </location>
</feature>
<keyword evidence="1" id="KW-0238">DNA-binding</keyword>
<dbReference type="AlphaFoldDB" id="A0A7G5FBW8"/>
<dbReference type="GO" id="GO:0016746">
    <property type="term" value="F:acyltransferase activity"/>
    <property type="evidence" value="ECO:0007669"/>
    <property type="project" value="InterPro"/>
</dbReference>
<evidence type="ECO:0000259" key="3">
    <source>
        <dbReference type="Pfam" id="PF23359"/>
    </source>
</evidence>
<dbReference type="InterPro" id="IPR055370">
    <property type="entry name" value="Lsr2_DNA-bd"/>
</dbReference>
<dbReference type="Proteomes" id="UP000515570">
    <property type="component" value="Chromosome"/>
</dbReference>
<gene>
    <name evidence="4" type="ORF">HW450_06870</name>
</gene>
<evidence type="ECO:0000259" key="2">
    <source>
        <dbReference type="Pfam" id="PF11774"/>
    </source>
</evidence>
<feature type="domain" description="Lsr2 DNA-binding" evidence="3">
    <location>
        <begin position="70"/>
        <end position="102"/>
    </location>
</feature>
<name>A0A7G5FBW8_9CORY</name>
<dbReference type="Gene3D" id="3.30.60.230">
    <property type="entry name" value="Lsr2, dimerization domain"/>
    <property type="match status" value="1"/>
</dbReference>
<dbReference type="Pfam" id="PF11774">
    <property type="entry name" value="Lsr2"/>
    <property type="match status" value="1"/>
</dbReference>
<proteinExistence type="predicted"/>
<evidence type="ECO:0000256" key="1">
    <source>
        <dbReference type="ARBA" id="ARBA00023125"/>
    </source>
</evidence>
<evidence type="ECO:0000313" key="5">
    <source>
        <dbReference type="Proteomes" id="UP000515570"/>
    </source>
</evidence>
<accession>A0A7G5FBW8</accession>
<dbReference type="InterPro" id="IPR036625">
    <property type="entry name" value="E3-bd_dom_sf"/>
</dbReference>
<reference evidence="4 5" key="1">
    <citation type="submission" date="2020-07" db="EMBL/GenBank/DDBJ databases">
        <title>non toxigenic Corynebacterium sp. nov from a clinical source.</title>
        <authorList>
            <person name="Bernier A.-M."/>
            <person name="Bernard K."/>
        </authorList>
    </citation>
    <scope>NUCLEOTIDE SEQUENCE [LARGE SCALE GENOMIC DNA]</scope>
    <source>
        <strain evidence="5">NML 93-0612</strain>
    </source>
</reference>
<dbReference type="EMBL" id="CP059833">
    <property type="protein sequence ID" value="QMV84109.1"/>
    <property type="molecule type" value="Genomic_DNA"/>
</dbReference>
<keyword evidence="5" id="KW-1185">Reference proteome</keyword>
<organism evidence="4 5">
    <name type="scientific">Corynebacterium hindlerae</name>
    <dbReference type="NCBI Taxonomy" id="699041"/>
    <lineage>
        <taxon>Bacteria</taxon>
        <taxon>Bacillati</taxon>
        <taxon>Actinomycetota</taxon>
        <taxon>Actinomycetes</taxon>
        <taxon>Mycobacteriales</taxon>
        <taxon>Corynebacteriaceae</taxon>
        <taxon>Corynebacterium</taxon>
    </lineage>
</organism>
<dbReference type="RefSeq" id="WP_182384919.1">
    <property type="nucleotide sequence ID" value="NZ_CP059833.1"/>
</dbReference>
<sequence>MARREVIQFFDDLDNTPLTQEEVTIIKFAVNGTNYIIDLSEKNADKFHETLAPFIKAARKDTATSRRSNNSPDPKLVREWAATHGIAVAARGKISQEIIQKYLDSH</sequence>